<protein>
    <recommendedName>
        <fullName evidence="3">CCR4-NOT transcription complex subunit 9-like</fullName>
    </recommendedName>
</protein>
<sequence length="199" mass="22194">MASHPEVKMGLIRANIPYYLYPFLQAKADDKALAQIRLSSLAVLCAFVMCEDPVQAQSVVHFLLESEAFPLCLSWMDKGTGRTQELATLIVAKILMQEKGLHYCSSRADRLFVTLQVLTGMVDQLARSPSASMLHKVVYCLVRLSAAARSDELTESMRSTITAKLRDDSFREIYQGNPEISSLVQQLARNLTPGFRPNP</sequence>
<evidence type="ECO:0008006" key="3">
    <source>
        <dbReference type="Google" id="ProtNLM"/>
    </source>
</evidence>
<dbReference type="InterPro" id="IPR007216">
    <property type="entry name" value="CNOT9"/>
</dbReference>
<dbReference type="Proteomes" id="UP001652660">
    <property type="component" value="Chromosome 5e"/>
</dbReference>
<dbReference type="Gene3D" id="1.25.10.10">
    <property type="entry name" value="Leucine-rich Repeat Variant"/>
    <property type="match status" value="1"/>
</dbReference>
<dbReference type="Pfam" id="PF04078">
    <property type="entry name" value="Rcd1"/>
    <property type="match status" value="1"/>
</dbReference>
<accession>A0A6P6S4S3</accession>
<dbReference type="OrthoDB" id="1183224at2759"/>
<dbReference type="GO" id="GO:0006402">
    <property type="term" value="P:mRNA catabolic process"/>
    <property type="evidence" value="ECO:0007669"/>
    <property type="project" value="InterPro"/>
</dbReference>
<dbReference type="AlphaFoldDB" id="A0A6P6S4S3"/>
<dbReference type="RefSeq" id="XP_027060789.2">
    <property type="nucleotide sequence ID" value="XM_027204988.2"/>
</dbReference>
<dbReference type="GO" id="GO:0030014">
    <property type="term" value="C:CCR4-NOT complex"/>
    <property type="evidence" value="ECO:0007669"/>
    <property type="project" value="InterPro"/>
</dbReference>
<evidence type="ECO:0000313" key="2">
    <source>
        <dbReference type="RefSeq" id="XP_027060789.2"/>
    </source>
</evidence>
<name>A0A6P6S4S3_COFAR</name>
<dbReference type="GeneID" id="113687366"/>
<gene>
    <name evidence="2" type="primary">LOC113687366</name>
</gene>
<reference evidence="2" key="2">
    <citation type="submission" date="2025-08" db="UniProtKB">
        <authorList>
            <consortium name="RefSeq"/>
        </authorList>
    </citation>
    <scope>IDENTIFICATION</scope>
    <source>
        <tissue evidence="2">Leaves</tissue>
    </source>
</reference>
<organism evidence="1 2">
    <name type="scientific">Coffea arabica</name>
    <name type="common">Arabian coffee</name>
    <dbReference type="NCBI Taxonomy" id="13443"/>
    <lineage>
        <taxon>Eukaryota</taxon>
        <taxon>Viridiplantae</taxon>
        <taxon>Streptophyta</taxon>
        <taxon>Embryophyta</taxon>
        <taxon>Tracheophyta</taxon>
        <taxon>Spermatophyta</taxon>
        <taxon>Magnoliopsida</taxon>
        <taxon>eudicotyledons</taxon>
        <taxon>Gunneridae</taxon>
        <taxon>Pentapetalae</taxon>
        <taxon>asterids</taxon>
        <taxon>lamiids</taxon>
        <taxon>Gentianales</taxon>
        <taxon>Rubiaceae</taxon>
        <taxon>Ixoroideae</taxon>
        <taxon>Gardenieae complex</taxon>
        <taxon>Bertiereae - Coffeeae clade</taxon>
        <taxon>Coffeeae</taxon>
        <taxon>Coffea</taxon>
    </lineage>
</organism>
<dbReference type="InterPro" id="IPR011989">
    <property type="entry name" value="ARM-like"/>
</dbReference>
<keyword evidence="1" id="KW-1185">Reference proteome</keyword>
<proteinExistence type="predicted"/>
<dbReference type="PANTHER" id="PTHR12262">
    <property type="entry name" value="CCR4-NOT TRANSCRIPTION COMPLEX SUBUNIT 9"/>
    <property type="match status" value="1"/>
</dbReference>
<evidence type="ECO:0000313" key="1">
    <source>
        <dbReference type="Proteomes" id="UP001652660"/>
    </source>
</evidence>
<reference evidence="1" key="1">
    <citation type="journal article" date="2025" name="Foods">
        <title>Unveiling the Microbial Signatures of Arabica Coffee Cherries: Insights into Ripeness Specific Diversity, Functional Traits, and Implications for Quality and Safety.</title>
        <authorList>
            <consortium name="RefSeq"/>
            <person name="Tenea G.N."/>
            <person name="Cifuentes V."/>
            <person name="Reyes P."/>
            <person name="Cevallos-Vallejos M."/>
        </authorList>
    </citation>
    <scope>NUCLEOTIDE SEQUENCE [LARGE SCALE GENOMIC DNA]</scope>
</reference>